<organism evidence="2 3">
    <name type="scientific">Cytospora mali</name>
    <name type="common">Apple Valsa canker fungus</name>
    <name type="synonym">Valsa mali</name>
    <dbReference type="NCBI Taxonomy" id="578113"/>
    <lineage>
        <taxon>Eukaryota</taxon>
        <taxon>Fungi</taxon>
        <taxon>Dikarya</taxon>
        <taxon>Ascomycota</taxon>
        <taxon>Pezizomycotina</taxon>
        <taxon>Sordariomycetes</taxon>
        <taxon>Sordariomycetidae</taxon>
        <taxon>Diaporthales</taxon>
        <taxon>Cytosporaceae</taxon>
        <taxon>Cytospora</taxon>
    </lineage>
</organism>
<dbReference type="PANTHER" id="PTHR43233:SF1">
    <property type="entry name" value="FAMILY N-ACETYLTRANSFERASE, PUTATIVE (AFU_ORTHOLOGUE AFUA_6G03350)-RELATED"/>
    <property type="match status" value="1"/>
</dbReference>
<evidence type="ECO:0000313" key="2">
    <source>
        <dbReference type="EMBL" id="KUI53045.1"/>
    </source>
</evidence>
<dbReference type="InterPro" id="IPR000182">
    <property type="entry name" value="GNAT_dom"/>
</dbReference>
<dbReference type="PANTHER" id="PTHR43233">
    <property type="entry name" value="FAMILY N-ACETYLTRANSFERASE, PUTATIVE (AFU_ORTHOLOGUE AFUA_6G03350)-RELATED"/>
    <property type="match status" value="1"/>
</dbReference>
<sequence length="154" mass="17604">MAPQDEPMSWNHRDQDGKTYLCSTDLSCLQLDALNAALGSDMLWWAMLFLKTDLGPWSRISLKRTMIGSARLITDRVTFGYVTDVYVLKEHQQRSLGTFLMKCLNEIVEGWPELRAVPELRKLYGSIFGAQDFFESNNDSNLRLLEKMGPASKH</sequence>
<dbReference type="Pfam" id="PF00583">
    <property type="entry name" value="Acetyltransf_1"/>
    <property type="match status" value="1"/>
</dbReference>
<proteinExistence type="predicted"/>
<gene>
    <name evidence="2" type="ORF">VP1G_10539</name>
</gene>
<dbReference type="AlphaFoldDB" id="A0A194UN01"/>
<keyword evidence="3" id="KW-1185">Reference proteome</keyword>
<reference evidence="3" key="1">
    <citation type="submission" date="2014-12" db="EMBL/GenBank/DDBJ databases">
        <title>Genome Sequence of Valsa Canker Pathogens Uncovers a Specific Adaption of Colonization on Woody Bark.</title>
        <authorList>
            <person name="Yin Z."/>
            <person name="Liu H."/>
            <person name="Gao X."/>
            <person name="Li Z."/>
            <person name="Song N."/>
            <person name="Ke X."/>
            <person name="Dai Q."/>
            <person name="Wu Y."/>
            <person name="Sun Y."/>
            <person name="Xu J.-R."/>
            <person name="Kang Z.K."/>
            <person name="Wang L."/>
            <person name="Huang L."/>
        </authorList>
    </citation>
    <scope>NUCLEOTIDE SEQUENCE [LARGE SCALE GENOMIC DNA]</scope>
    <source>
        <strain evidence="3">SXYL134</strain>
    </source>
</reference>
<dbReference type="SUPFAM" id="SSF55729">
    <property type="entry name" value="Acyl-CoA N-acyltransferases (Nat)"/>
    <property type="match status" value="1"/>
</dbReference>
<dbReference type="OrthoDB" id="10039976at2759"/>
<dbReference type="InterPro" id="IPR016181">
    <property type="entry name" value="Acyl_CoA_acyltransferase"/>
</dbReference>
<accession>A0A194UN01</accession>
<dbReference type="InterPro" id="IPR053144">
    <property type="entry name" value="Acetyltransferase_Butenolide"/>
</dbReference>
<dbReference type="Gene3D" id="3.40.630.30">
    <property type="match status" value="1"/>
</dbReference>
<protein>
    <recommendedName>
        <fullName evidence="1">N-acetyltransferase domain-containing protein</fullName>
    </recommendedName>
</protein>
<evidence type="ECO:0000313" key="3">
    <source>
        <dbReference type="Proteomes" id="UP000078576"/>
    </source>
</evidence>
<name>A0A194UN01_CYTMA</name>
<dbReference type="Proteomes" id="UP000078576">
    <property type="component" value="Unassembled WGS sequence"/>
</dbReference>
<dbReference type="CDD" id="cd04301">
    <property type="entry name" value="NAT_SF"/>
    <property type="match status" value="1"/>
</dbReference>
<dbReference type="GO" id="GO:0016747">
    <property type="term" value="F:acyltransferase activity, transferring groups other than amino-acyl groups"/>
    <property type="evidence" value="ECO:0007669"/>
    <property type="project" value="InterPro"/>
</dbReference>
<feature type="domain" description="N-acetyltransferase" evidence="1">
    <location>
        <begin position="42"/>
        <end position="120"/>
    </location>
</feature>
<evidence type="ECO:0000259" key="1">
    <source>
        <dbReference type="Pfam" id="PF00583"/>
    </source>
</evidence>
<dbReference type="STRING" id="694573.A0A194UN01"/>
<dbReference type="EMBL" id="KN714667">
    <property type="protein sequence ID" value="KUI53045.1"/>
    <property type="molecule type" value="Genomic_DNA"/>
</dbReference>